<keyword evidence="8" id="KW-1185">Reference proteome</keyword>
<dbReference type="InterPro" id="IPR011010">
    <property type="entry name" value="DNA_brk_join_enz"/>
</dbReference>
<dbReference type="PANTHER" id="PTHR30349">
    <property type="entry name" value="PHAGE INTEGRASE-RELATED"/>
    <property type="match status" value="1"/>
</dbReference>
<accession>A0ABR7I528</accession>
<comment type="similarity">
    <text evidence="1">Belongs to the 'phage' integrase family.</text>
</comment>
<dbReference type="InterPro" id="IPR050090">
    <property type="entry name" value="Tyrosine_recombinase_XerCD"/>
</dbReference>
<evidence type="ECO:0000256" key="4">
    <source>
        <dbReference type="PROSITE-ProRule" id="PRU01248"/>
    </source>
</evidence>
<dbReference type="EMBL" id="JACOQE010000011">
    <property type="protein sequence ID" value="MBC5741490.1"/>
    <property type="molecule type" value="Genomic_DNA"/>
</dbReference>
<feature type="domain" description="Core-binding (CB)" evidence="6">
    <location>
        <begin position="113"/>
        <end position="194"/>
    </location>
</feature>
<evidence type="ECO:0000256" key="2">
    <source>
        <dbReference type="ARBA" id="ARBA00023125"/>
    </source>
</evidence>
<dbReference type="Gene3D" id="1.10.150.130">
    <property type="match status" value="1"/>
</dbReference>
<evidence type="ECO:0000259" key="5">
    <source>
        <dbReference type="PROSITE" id="PS51898"/>
    </source>
</evidence>
<protein>
    <submittedName>
        <fullName evidence="7">Integrase</fullName>
    </submittedName>
</protein>
<proteinExistence type="inferred from homology"/>
<keyword evidence="3" id="KW-0233">DNA recombination</keyword>
<keyword evidence="2 4" id="KW-0238">DNA-binding</keyword>
<comment type="caution">
    <text evidence="7">The sequence shown here is derived from an EMBL/GenBank/DDBJ whole genome shotgun (WGS) entry which is preliminary data.</text>
</comment>
<evidence type="ECO:0000313" key="8">
    <source>
        <dbReference type="Proteomes" id="UP000633936"/>
    </source>
</evidence>
<evidence type="ECO:0000259" key="6">
    <source>
        <dbReference type="PROSITE" id="PS51900"/>
    </source>
</evidence>
<dbReference type="PROSITE" id="PS51900">
    <property type="entry name" value="CB"/>
    <property type="match status" value="1"/>
</dbReference>
<dbReference type="PANTHER" id="PTHR30349:SF41">
    <property type="entry name" value="INTEGRASE_RECOMBINASE PROTEIN MJ0367-RELATED"/>
    <property type="match status" value="1"/>
</dbReference>
<feature type="domain" description="Tyr recombinase" evidence="5">
    <location>
        <begin position="216"/>
        <end position="381"/>
    </location>
</feature>
<organism evidence="7 8">
    <name type="scientific">Blautia intestinalis</name>
    <dbReference type="NCBI Taxonomy" id="2763028"/>
    <lineage>
        <taxon>Bacteria</taxon>
        <taxon>Bacillati</taxon>
        <taxon>Bacillota</taxon>
        <taxon>Clostridia</taxon>
        <taxon>Lachnospirales</taxon>
        <taxon>Lachnospiraceae</taxon>
        <taxon>Blautia</taxon>
    </lineage>
</organism>
<reference evidence="7 8" key="1">
    <citation type="submission" date="2020-08" db="EMBL/GenBank/DDBJ databases">
        <title>Genome public.</title>
        <authorList>
            <person name="Liu C."/>
            <person name="Sun Q."/>
        </authorList>
    </citation>
    <scope>NUCLEOTIDE SEQUENCE [LARGE SCALE GENOMIC DNA]</scope>
    <source>
        <strain evidence="7 8">27-44</strain>
    </source>
</reference>
<evidence type="ECO:0000256" key="1">
    <source>
        <dbReference type="ARBA" id="ARBA00008857"/>
    </source>
</evidence>
<dbReference type="InterPro" id="IPR044068">
    <property type="entry name" value="CB"/>
</dbReference>
<dbReference type="PROSITE" id="PS51898">
    <property type="entry name" value="TYR_RECOMBINASE"/>
    <property type="match status" value="1"/>
</dbReference>
<name>A0ABR7I528_9FIRM</name>
<dbReference type="InterPro" id="IPR013762">
    <property type="entry name" value="Integrase-like_cat_sf"/>
</dbReference>
<dbReference type="Proteomes" id="UP000633936">
    <property type="component" value="Unassembled WGS sequence"/>
</dbReference>
<evidence type="ECO:0000313" key="7">
    <source>
        <dbReference type="EMBL" id="MBC5741490.1"/>
    </source>
</evidence>
<sequence>MPKKRKKHPKLPNGFGSIRYLGKNRHNCYAVHPPAKIDQLGNVVRSPAICYVDDWIKGFTILTAYKAGTYQPGMERDLSVSPTSDTDTLVSRIIADYSTIKGVESKHPEIKKPTFREVYEQFLKWKFAEGTNYSESTRNNYTAAYTYCAELYDKIFEDLKATELQNFLDKQKGLKKGSLVKILSLFNQMYKYAMFAEIVTERKSQYVRINAVDDEEHGTPFTEHELRILWKNANNPDIQLILIMSYSGWRIGELSGLEVNLKEKYFKGGIKTQAGKGRIVPIHPMIYDFVKTRITADGTLLNMNKVTYRMFRFYPILEKLEISGSPKHTPHDCRHTFSALCEKYSVRENDRKRMLGHSFGSDITNAVYGHRTLEELRSEIEKIKVPFVTNCD</sequence>
<dbReference type="RefSeq" id="WP_118040790.1">
    <property type="nucleotide sequence ID" value="NZ_JACOQE010000011.1"/>
</dbReference>
<evidence type="ECO:0000256" key="3">
    <source>
        <dbReference type="ARBA" id="ARBA00023172"/>
    </source>
</evidence>
<dbReference type="InterPro" id="IPR010998">
    <property type="entry name" value="Integrase_recombinase_N"/>
</dbReference>
<dbReference type="Gene3D" id="1.10.443.10">
    <property type="entry name" value="Intergrase catalytic core"/>
    <property type="match status" value="1"/>
</dbReference>
<dbReference type="SUPFAM" id="SSF56349">
    <property type="entry name" value="DNA breaking-rejoining enzymes"/>
    <property type="match status" value="1"/>
</dbReference>
<gene>
    <name evidence="7" type="ORF">H8Z79_13800</name>
</gene>
<dbReference type="InterPro" id="IPR002104">
    <property type="entry name" value="Integrase_catalytic"/>
</dbReference>